<comment type="caution">
    <text evidence="1">The sequence shown here is derived from an EMBL/GenBank/DDBJ whole genome shotgun (WGS) entry which is preliminary data.</text>
</comment>
<evidence type="ECO:0000313" key="1">
    <source>
        <dbReference type="EMBL" id="KEQ05153.1"/>
    </source>
</evidence>
<organism evidence="1 2">
    <name type="scientific">Pseudorhizobium pelagicum</name>
    <dbReference type="NCBI Taxonomy" id="1509405"/>
    <lineage>
        <taxon>Bacteria</taxon>
        <taxon>Pseudomonadati</taxon>
        <taxon>Pseudomonadota</taxon>
        <taxon>Alphaproteobacteria</taxon>
        <taxon>Hyphomicrobiales</taxon>
        <taxon>Rhizobiaceae</taxon>
        <taxon>Rhizobium/Agrobacterium group</taxon>
        <taxon>Pseudorhizobium</taxon>
    </lineage>
</organism>
<protein>
    <submittedName>
        <fullName evidence="1">Uncharacterized protein</fullName>
    </submittedName>
</protein>
<accession>A0A922TAB8</accession>
<name>A0A922TAB8_9HYPH</name>
<gene>
    <name evidence="1" type="ORF">GV68_11450</name>
</gene>
<sequence>MRFVELKSQDRLDLQTLHRARSRLVAARKTLVNQLRAILLERGYTFRQGARFSNGRSIRFLRSRRPTFLSAF</sequence>
<dbReference type="Proteomes" id="UP000052167">
    <property type="component" value="Unassembled WGS sequence"/>
</dbReference>
<dbReference type="EMBL" id="JOKJ01000021">
    <property type="protein sequence ID" value="KEQ05153.1"/>
    <property type="molecule type" value="Genomic_DNA"/>
</dbReference>
<reference evidence="1 2" key="1">
    <citation type="submission" date="2014-06" db="EMBL/GenBank/DDBJ databases">
        <title>Rhizobium pelagicum/R2-400B4.</title>
        <authorList>
            <person name="Kimes N.E."/>
            <person name="Lopez-Perez M."/>
        </authorList>
    </citation>
    <scope>NUCLEOTIDE SEQUENCE [LARGE SCALE GENOMIC DNA]</scope>
    <source>
        <strain evidence="1 2">R2-400B4</strain>
    </source>
</reference>
<proteinExistence type="predicted"/>
<evidence type="ECO:0000313" key="2">
    <source>
        <dbReference type="Proteomes" id="UP000052167"/>
    </source>
</evidence>
<dbReference type="AlphaFoldDB" id="A0A922TAB8"/>
<keyword evidence="2" id="KW-1185">Reference proteome</keyword>